<sequence length="765" mass="85137">MKFASKITLSIVMMSLIAVPILVFGTFYSARMVLQKNITNNYQNIAQHQMLSIDRALYIAYRDIQMIAEDEMLQEFLAPRKEAKGIIPDSIFKKWDERTFLTGPWDLLTLIDGEGLILMSTDKGSVGKFIEEYPASNTAYHNAIKGKTHYSDLVRPGKTSRPTVIFAAPIRHNRGKNSIEGVVIGHFAWPVIMQTLDEIAPPAIAHLFSSEGMTLSGPRAYADQILQPSHVNHELIKKVLENNVAGNVILEKGSHEELGTVLAVYSLQNGLFGYKGSGWGLLLEVPLEKALAPVNLLARNVAALAVIVMMVLIIGLYFVGRLLARPVEILTEMVEEVSHGNLAIKAEITTKDEVGELADSFNRMTEALQKTTVSRNYVDNILNTMPGSLIVINPDAFIVSVNQATLDLLGYEEKELIGQPLGIILEEESIFQKNSLDALIQQVFITNVEKSYIGNGGNRIPVLFSGSVMYDGEGKVQDIICVATDIRERREYEEKLHRYNSELASSNRALKIAQEQLVHSAKMASIGQITAGLAHEINQPLGAIQLNAELIHTITCEDEYIQKEDLTPIYNKIHRQINRIKQIVQHLRIFSRDDKLLEFEETDVISLIDDSLVLFSQRFSLNKIQLIKEFGSYIPRIDCNKIHIEQVLTNLLTNAEHALVDSVQKVIILRVYAIEDCLVIEVEDTGYGIAEENLNKIFDPFFTTKEVGEGTGLGMSISYGIVQSHKGNLAVKSEVGKGTSFTLSLPIKQNQIIKTDEPASLQGVN</sequence>
<dbReference type="SMART" id="SM00387">
    <property type="entry name" value="HATPase_c"/>
    <property type="match status" value="1"/>
</dbReference>
<keyword evidence="8" id="KW-0812">Transmembrane</keyword>
<keyword evidence="4" id="KW-0597">Phosphoprotein</keyword>
<dbReference type="InterPro" id="IPR036890">
    <property type="entry name" value="HATPase_C_sf"/>
</dbReference>
<dbReference type="InterPro" id="IPR004358">
    <property type="entry name" value="Sig_transdc_His_kin-like_C"/>
</dbReference>
<dbReference type="SMART" id="SM00086">
    <property type="entry name" value="PAC"/>
    <property type="match status" value="1"/>
</dbReference>
<dbReference type="CDD" id="cd00130">
    <property type="entry name" value="PAS"/>
    <property type="match status" value="1"/>
</dbReference>
<feature type="domain" description="PAS" evidence="10">
    <location>
        <begin position="374"/>
        <end position="426"/>
    </location>
</feature>
<evidence type="ECO:0000313" key="14">
    <source>
        <dbReference type="Proteomes" id="UP000240987"/>
    </source>
</evidence>
<evidence type="ECO:0000259" key="9">
    <source>
        <dbReference type="PROSITE" id="PS50109"/>
    </source>
</evidence>
<accession>A0A2T3JIV3</accession>
<dbReference type="SUPFAM" id="SSF47384">
    <property type="entry name" value="Homodimeric domain of signal transducing histidine kinase"/>
    <property type="match status" value="1"/>
</dbReference>
<dbReference type="PANTHER" id="PTHR43065">
    <property type="entry name" value="SENSOR HISTIDINE KINASE"/>
    <property type="match status" value="1"/>
</dbReference>
<dbReference type="GO" id="GO:0000155">
    <property type="term" value="F:phosphorelay sensor kinase activity"/>
    <property type="evidence" value="ECO:0007669"/>
    <property type="project" value="InterPro"/>
</dbReference>
<organism evidence="13 14">
    <name type="scientific">Photobacterium frigidiphilum</name>
    <dbReference type="NCBI Taxonomy" id="264736"/>
    <lineage>
        <taxon>Bacteria</taxon>
        <taxon>Pseudomonadati</taxon>
        <taxon>Pseudomonadota</taxon>
        <taxon>Gammaproteobacteria</taxon>
        <taxon>Vibrionales</taxon>
        <taxon>Vibrionaceae</taxon>
        <taxon>Photobacterium</taxon>
    </lineage>
</organism>
<dbReference type="Pfam" id="PF02518">
    <property type="entry name" value="HATPase_c"/>
    <property type="match status" value="1"/>
</dbReference>
<keyword evidence="7" id="KW-0175">Coiled coil</keyword>
<comment type="caution">
    <text evidence="13">The sequence shown here is derived from an EMBL/GenBank/DDBJ whole genome shotgun (WGS) entry which is preliminary data.</text>
</comment>
<dbReference type="CDD" id="cd00082">
    <property type="entry name" value="HisKA"/>
    <property type="match status" value="1"/>
</dbReference>
<dbReference type="NCBIfam" id="TIGR00229">
    <property type="entry name" value="sensory_box"/>
    <property type="match status" value="1"/>
</dbReference>
<evidence type="ECO:0000256" key="1">
    <source>
        <dbReference type="ARBA" id="ARBA00000085"/>
    </source>
</evidence>
<dbReference type="PROSITE" id="PS50109">
    <property type="entry name" value="HIS_KIN"/>
    <property type="match status" value="1"/>
</dbReference>
<dbReference type="SUPFAM" id="SSF55785">
    <property type="entry name" value="PYP-like sensor domain (PAS domain)"/>
    <property type="match status" value="1"/>
</dbReference>
<dbReference type="SUPFAM" id="SSF55874">
    <property type="entry name" value="ATPase domain of HSP90 chaperone/DNA topoisomerase II/histidine kinase"/>
    <property type="match status" value="1"/>
</dbReference>
<evidence type="ECO:0000256" key="2">
    <source>
        <dbReference type="ARBA" id="ARBA00004370"/>
    </source>
</evidence>
<dbReference type="InterPro" id="IPR000700">
    <property type="entry name" value="PAS-assoc_C"/>
</dbReference>
<dbReference type="InterPro" id="IPR036097">
    <property type="entry name" value="HisK_dim/P_sf"/>
</dbReference>
<name>A0A2T3JIV3_9GAMM</name>
<keyword evidence="8" id="KW-1133">Transmembrane helix</keyword>
<dbReference type="OrthoDB" id="9772100at2"/>
<keyword evidence="8" id="KW-0472">Membrane</keyword>
<feature type="domain" description="PAC" evidence="11">
    <location>
        <begin position="446"/>
        <end position="498"/>
    </location>
</feature>
<keyword evidence="14" id="KW-1185">Reference proteome</keyword>
<dbReference type="Pfam" id="PF13426">
    <property type="entry name" value="PAS_9"/>
    <property type="match status" value="1"/>
</dbReference>
<dbReference type="SMART" id="SM00388">
    <property type="entry name" value="HisKA"/>
    <property type="match status" value="1"/>
</dbReference>
<dbReference type="SMART" id="SM00304">
    <property type="entry name" value="HAMP"/>
    <property type="match status" value="1"/>
</dbReference>
<dbReference type="SUPFAM" id="SSF158472">
    <property type="entry name" value="HAMP domain-like"/>
    <property type="match status" value="1"/>
</dbReference>
<dbReference type="InterPro" id="IPR003660">
    <property type="entry name" value="HAMP_dom"/>
</dbReference>
<dbReference type="Gene3D" id="3.30.450.20">
    <property type="entry name" value="PAS domain"/>
    <property type="match status" value="2"/>
</dbReference>
<evidence type="ECO:0000256" key="6">
    <source>
        <dbReference type="ARBA" id="ARBA00022777"/>
    </source>
</evidence>
<evidence type="ECO:0000313" key="13">
    <source>
        <dbReference type="EMBL" id="PSU48809.1"/>
    </source>
</evidence>
<dbReference type="InterPro" id="IPR000014">
    <property type="entry name" value="PAS"/>
</dbReference>
<evidence type="ECO:0000259" key="11">
    <source>
        <dbReference type="PROSITE" id="PS50113"/>
    </source>
</evidence>
<feature type="domain" description="Histidine kinase" evidence="9">
    <location>
        <begin position="532"/>
        <end position="749"/>
    </location>
</feature>
<dbReference type="InterPro" id="IPR003594">
    <property type="entry name" value="HATPase_dom"/>
</dbReference>
<comment type="subcellular location">
    <subcellularLocation>
        <location evidence="2">Membrane</location>
    </subcellularLocation>
</comment>
<evidence type="ECO:0000256" key="7">
    <source>
        <dbReference type="SAM" id="Coils"/>
    </source>
</evidence>
<evidence type="ECO:0000256" key="5">
    <source>
        <dbReference type="ARBA" id="ARBA00022679"/>
    </source>
</evidence>
<comment type="catalytic activity">
    <reaction evidence="1">
        <text>ATP + protein L-histidine = ADP + protein N-phospho-L-histidine.</text>
        <dbReference type="EC" id="2.7.13.3"/>
    </reaction>
</comment>
<dbReference type="RefSeq" id="WP_107242560.1">
    <property type="nucleotide sequence ID" value="NZ_PYMJ01000008.1"/>
</dbReference>
<dbReference type="PRINTS" id="PR00344">
    <property type="entry name" value="BCTRLSENSOR"/>
</dbReference>
<proteinExistence type="predicted"/>
<evidence type="ECO:0000256" key="8">
    <source>
        <dbReference type="SAM" id="Phobius"/>
    </source>
</evidence>
<dbReference type="InterPro" id="IPR035965">
    <property type="entry name" value="PAS-like_dom_sf"/>
</dbReference>
<evidence type="ECO:0000256" key="4">
    <source>
        <dbReference type="ARBA" id="ARBA00022553"/>
    </source>
</evidence>
<dbReference type="CDD" id="cd06225">
    <property type="entry name" value="HAMP"/>
    <property type="match status" value="1"/>
</dbReference>
<dbReference type="AlphaFoldDB" id="A0A2T3JIV3"/>
<dbReference type="Gene3D" id="3.30.565.10">
    <property type="entry name" value="Histidine kinase-like ATPase, C-terminal domain"/>
    <property type="match status" value="1"/>
</dbReference>
<dbReference type="PROSITE" id="PS50112">
    <property type="entry name" value="PAS"/>
    <property type="match status" value="1"/>
</dbReference>
<keyword evidence="5" id="KW-0808">Transferase</keyword>
<dbReference type="Proteomes" id="UP000240987">
    <property type="component" value="Unassembled WGS sequence"/>
</dbReference>
<dbReference type="Pfam" id="PF00512">
    <property type="entry name" value="HisKA"/>
    <property type="match status" value="1"/>
</dbReference>
<dbReference type="EC" id="2.7.13.3" evidence="3"/>
<keyword evidence="6" id="KW-0418">Kinase</keyword>
<dbReference type="EMBL" id="PYMJ01000008">
    <property type="protein sequence ID" value="PSU48809.1"/>
    <property type="molecule type" value="Genomic_DNA"/>
</dbReference>
<dbReference type="Pfam" id="PF00672">
    <property type="entry name" value="HAMP"/>
    <property type="match status" value="1"/>
</dbReference>
<dbReference type="InterPro" id="IPR003661">
    <property type="entry name" value="HisK_dim/P_dom"/>
</dbReference>
<evidence type="ECO:0000259" key="10">
    <source>
        <dbReference type="PROSITE" id="PS50112"/>
    </source>
</evidence>
<dbReference type="PANTHER" id="PTHR43065:SF42">
    <property type="entry name" value="TWO-COMPONENT SENSOR PPRA"/>
    <property type="match status" value="1"/>
</dbReference>
<evidence type="ECO:0000256" key="3">
    <source>
        <dbReference type="ARBA" id="ARBA00012438"/>
    </source>
</evidence>
<dbReference type="InterPro" id="IPR005467">
    <property type="entry name" value="His_kinase_dom"/>
</dbReference>
<feature type="transmembrane region" description="Helical" evidence="8">
    <location>
        <begin position="301"/>
        <end position="319"/>
    </location>
</feature>
<feature type="coiled-coil region" evidence="7">
    <location>
        <begin position="482"/>
        <end position="516"/>
    </location>
</feature>
<dbReference type="PROSITE" id="PS50113">
    <property type="entry name" value="PAC"/>
    <property type="match status" value="1"/>
</dbReference>
<evidence type="ECO:0000259" key="12">
    <source>
        <dbReference type="PROSITE" id="PS50885"/>
    </source>
</evidence>
<gene>
    <name evidence="13" type="ORF">C9J12_09880</name>
</gene>
<dbReference type="GO" id="GO:0016020">
    <property type="term" value="C:membrane"/>
    <property type="evidence" value="ECO:0007669"/>
    <property type="project" value="UniProtKB-SubCell"/>
</dbReference>
<dbReference type="PROSITE" id="PS50885">
    <property type="entry name" value="HAMP"/>
    <property type="match status" value="1"/>
</dbReference>
<dbReference type="SMART" id="SM00091">
    <property type="entry name" value="PAS"/>
    <property type="match status" value="1"/>
</dbReference>
<feature type="transmembrane region" description="Helical" evidence="8">
    <location>
        <begin position="7"/>
        <end position="28"/>
    </location>
</feature>
<protein>
    <recommendedName>
        <fullName evidence="3">histidine kinase</fullName>
        <ecNumber evidence="3">2.7.13.3</ecNumber>
    </recommendedName>
</protein>
<dbReference type="Gene3D" id="1.10.287.130">
    <property type="match status" value="1"/>
</dbReference>
<feature type="domain" description="HAMP" evidence="12">
    <location>
        <begin position="321"/>
        <end position="373"/>
    </location>
</feature>
<dbReference type="Gene3D" id="6.10.340.10">
    <property type="match status" value="1"/>
</dbReference>
<reference evidence="13 14" key="1">
    <citation type="submission" date="2018-01" db="EMBL/GenBank/DDBJ databases">
        <title>Whole genome sequencing of Histamine producing bacteria.</title>
        <authorList>
            <person name="Butler K."/>
        </authorList>
    </citation>
    <scope>NUCLEOTIDE SEQUENCE [LARGE SCALE GENOMIC DNA]</scope>
    <source>
        <strain evidence="13 14">JCM 12947</strain>
    </source>
</reference>
<dbReference type="InterPro" id="IPR001610">
    <property type="entry name" value="PAC"/>
</dbReference>